<proteinExistence type="predicted"/>
<dbReference type="Gene3D" id="3.40.50.150">
    <property type="entry name" value="Vaccinia Virus protein VP39"/>
    <property type="match status" value="1"/>
</dbReference>
<dbReference type="PANTHER" id="PTHR33841:SF1">
    <property type="entry name" value="DNA METHYLTRANSFERASE A"/>
    <property type="match status" value="1"/>
</dbReference>
<comment type="caution">
    <text evidence="7">The sequence shown here is derived from an EMBL/GenBank/DDBJ whole genome shotgun (WGS) entry which is preliminary data.</text>
</comment>
<dbReference type="PANTHER" id="PTHR33841">
    <property type="entry name" value="DNA METHYLTRANSFERASE YEEA-RELATED"/>
    <property type="match status" value="1"/>
</dbReference>
<keyword evidence="2 7" id="KW-0489">Methyltransferase</keyword>
<dbReference type="EC" id="2.1.1.72" evidence="1"/>
<dbReference type="InterPro" id="IPR029063">
    <property type="entry name" value="SAM-dependent_MTases_sf"/>
</dbReference>
<keyword evidence="3" id="KW-0808">Transferase</keyword>
<dbReference type="InterPro" id="IPR050953">
    <property type="entry name" value="N4_N6_ade-DNA_methylase"/>
</dbReference>
<dbReference type="GO" id="GO:0008168">
    <property type="term" value="F:methyltransferase activity"/>
    <property type="evidence" value="ECO:0007669"/>
    <property type="project" value="UniProtKB-KW"/>
</dbReference>
<dbReference type="Pfam" id="PF07669">
    <property type="entry name" value="Eco57I"/>
    <property type="match status" value="1"/>
</dbReference>
<keyword evidence="4" id="KW-0949">S-adenosyl-L-methionine</keyword>
<evidence type="ECO:0000256" key="5">
    <source>
        <dbReference type="ARBA" id="ARBA00047942"/>
    </source>
</evidence>
<dbReference type="GeneID" id="97219314"/>
<keyword evidence="8" id="KW-1185">Reference proteome</keyword>
<dbReference type="InterPro" id="IPR011639">
    <property type="entry name" value="MethylTrfase_TaqI-like_dom"/>
</dbReference>
<dbReference type="PRINTS" id="PR00507">
    <property type="entry name" value="N12N6MTFRASE"/>
</dbReference>
<dbReference type="SUPFAM" id="SSF53335">
    <property type="entry name" value="S-adenosyl-L-methionine-dependent methyltransferases"/>
    <property type="match status" value="1"/>
</dbReference>
<organism evidence="7 8">
    <name type="scientific">Aeromonas bivalvium</name>
    <dbReference type="NCBI Taxonomy" id="440079"/>
    <lineage>
        <taxon>Bacteria</taxon>
        <taxon>Pseudomonadati</taxon>
        <taxon>Pseudomonadota</taxon>
        <taxon>Gammaproteobacteria</taxon>
        <taxon>Aeromonadales</taxon>
        <taxon>Aeromonadaceae</taxon>
        <taxon>Aeromonas</taxon>
    </lineage>
</organism>
<name>A0ABW9GLU3_9GAMM</name>
<feature type="domain" description="Type II methyltransferase M.TaqI-like" evidence="6">
    <location>
        <begin position="339"/>
        <end position="561"/>
    </location>
</feature>
<dbReference type="GO" id="GO:0032259">
    <property type="term" value="P:methylation"/>
    <property type="evidence" value="ECO:0007669"/>
    <property type="project" value="UniProtKB-KW"/>
</dbReference>
<dbReference type="Proteomes" id="UP001630969">
    <property type="component" value="Unassembled WGS sequence"/>
</dbReference>
<evidence type="ECO:0000256" key="4">
    <source>
        <dbReference type="ARBA" id="ARBA00022691"/>
    </source>
</evidence>
<evidence type="ECO:0000256" key="1">
    <source>
        <dbReference type="ARBA" id="ARBA00011900"/>
    </source>
</evidence>
<evidence type="ECO:0000256" key="3">
    <source>
        <dbReference type="ARBA" id="ARBA00022679"/>
    </source>
</evidence>
<gene>
    <name evidence="7" type="ORF">ACEUDJ_04405</name>
</gene>
<dbReference type="EMBL" id="JBGXBU010000001">
    <property type="protein sequence ID" value="MFM4892121.1"/>
    <property type="molecule type" value="Genomic_DNA"/>
</dbReference>
<reference evidence="7 8" key="1">
    <citation type="submission" date="2024-09" db="EMBL/GenBank/DDBJ databases">
        <title>Aeromonas strains Genome sequencing and assembly.</title>
        <authorList>
            <person name="Hu X."/>
            <person name="Tang B."/>
        </authorList>
    </citation>
    <scope>NUCLEOTIDE SEQUENCE [LARGE SCALE GENOMIC DNA]</scope>
    <source>
        <strain evidence="7 8">NB23SCDHY001</strain>
    </source>
</reference>
<sequence>MRQALDKTLRTQLESTVLAAREVVETACREEIERLGVADATVPAFLNDAQRKLRNRLRAHARQLGDPLHDNGKQETAHLLAEMAYEQWHRMLFARFLEQNNLLMYDAYTPVTLDECAELLEEEPDCASAWELAGRLAAKMLPQVFRVDSPVLAVRMPINHQRTLEGLIMAVSPAVFEAQDSLGWCYQFWQSKRKEEVNKSGVPIGADELSPVTQLFTEPYMVSFLLDNALGAWWAKRRLTDDHLRHASDEQELRERAAIDGVPLTYLRFVKVTDTQGERWQPAGGWYDAWPEDISELKTLDPCCGSGHFLVALFLMLVPMRMQLEGCDANTAIERVITQNLHGLELDGRCIEIAAFTLALEAWRFPNAGGYRPLPTLQLACSGQDVLAASNEWQQLAKQNPELEHALAWLMRQFSDAPVLGSLIDIKRAHYEGKGDGAPAPWQQLLDAQAQSDDESKDASVAAQGLALAAKLLAGSYHLVATNVPYLGRGKQCAELQDFCDEYYPEAKADLAIVFLERCLDFNPQGGSATIVLPQNWLFLTSYKKFREKLLAEQTWNLIARLGPRAFETISGEVVQAILITLSKGEAAPGALLHSLDVSGLKTAADKVAQLLIEPPKSVTQAKQLENPDARISLGQESNFSLLSEYADGLVGMQSSDDPMYMAGFWEVEEIDKKVWEYLQATPDKFARFDGQSWLVRWEQGKGHLHASPTAYPSKGLKAVGIDGIAVHRMGQLFAYHYSQERFHQNVATIIPKGQEYLEAIWAFCSSDVFGEEVRKVDQSLKVTNATLVKVPFDLQYWQKVAAEQYPQGLPKPYTNDPTQWIFHGHPCASVVWDEESKWTKEGPVRFDETVLQVAVVRLLGYQWPAELDKEMELADEQRQLVDEVAKLNAFADEDGIVCLPAVRGEAPAHTRLEKLLVAAYEDDWKNGALDKLLTAVGSKSLELWLRDKFFEQHCKLFQHRPFIWHIWDGLKDGFSALVNYHKLDRSGLERLIYTYLGDWIRIQEQGVKEARDGAEERLTAAKNLQQRLEAILAGEKGLDIFVRWKPLAEQPIGWEPDLNDGVRLNIRPFLKAADVGKKGAGILRFKPNINWNKDRGNDVALAPWYTLGLQYGEKEGARINDHHLSLEDKRAARANQPK</sequence>
<protein>
    <recommendedName>
        <fullName evidence="1">site-specific DNA-methyltransferase (adenine-specific)</fullName>
        <ecNumber evidence="1">2.1.1.72</ecNumber>
    </recommendedName>
</protein>
<evidence type="ECO:0000313" key="7">
    <source>
        <dbReference type="EMBL" id="MFM4892121.1"/>
    </source>
</evidence>
<evidence type="ECO:0000256" key="2">
    <source>
        <dbReference type="ARBA" id="ARBA00022603"/>
    </source>
</evidence>
<comment type="catalytic activity">
    <reaction evidence="5">
        <text>a 2'-deoxyadenosine in DNA + S-adenosyl-L-methionine = an N(6)-methyl-2'-deoxyadenosine in DNA + S-adenosyl-L-homocysteine + H(+)</text>
        <dbReference type="Rhea" id="RHEA:15197"/>
        <dbReference type="Rhea" id="RHEA-COMP:12418"/>
        <dbReference type="Rhea" id="RHEA-COMP:12419"/>
        <dbReference type="ChEBI" id="CHEBI:15378"/>
        <dbReference type="ChEBI" id="CHEBI:57856"/>
        <dbReference type="ChEBI" id="CHEBI:59789"/>
        <dbReference type="ChEBI" id="CHEBI:90615"/>
        <dbReference type="ChEBI" id="CHEBI:90616"/>
        <dbReference type="EC" id="2.1.1.72"/>
    </reaction>
</comment>
<evidence type="ECO:0000313" key="8">
    <source>
        <dbReference type="Proteomes" id="UP001630969"/>
    </source>
</evidence>
<evidence type="ECO:0000259" key="6">
    <source>
        <dbReference type="Pfam" id="PF07669"/>
    </source>
</evidence>
<dbReference type="RefSeq" id="WP_408788281.1">
    <property type="nucleotide sequence ID" value="NZ_JBGXBU010000001.1"/>
</dbReference>
<accession>A0ABW9GLU3</accession>